<feature type="compositionally biased region" description="Basic and acidic residues" evidence="1">
    <location>
        <begin position="443"/>
        <end position="462"/>
    </location>
</feature>
<dbReference type="RefSeq" id="XP_062689765.1">
    <property type="nucleotide sequence ID" value="XM_062839801.1"/>
</dbReference>
<feature type="compositionally biased region" description="Polar residues" evidence="1">
    <location>
        <begin position="91"/>
        <end position="100"/>
    </location>
</feature>
<feature type="compositionally biased region" description="Acidic residues" evidence="1">
    <location>
        <begin position="102"/>
        <end position="117"/>
    </location>
</feature>
<evidence type="ECO:0000313" key="2">
    <source>
        <dbReference type="EMBL" id="KAK3487638.1"/>
    </source>
</evidence>
<feature type="compositionally biased region" description="Basic and acidic residues" evidence="1">
    <location>
        <begin position="410"/>
        <end position="436"/>
    </location>
</feature>
<feature type="compositionally biased region" description="Low complexity" evidence="1">
    <location>
        <begin position="472"/>
        <end position="484"/>
    </location>
</feature>
<feature type="region of interest" description="Disordered" evidence="1">
    <location>
        <begin position="233"/>
        <end position="291"/>
    </location>
</feature>
<evidence type="ECO:0000256" key="1">
    <source>
        <dbReference type="SAM" id="MobiDB-lite"/>
    </source>
</evidence>
<protein>
    <submittedName>
        <fullName evidence="2">Uncharacterized protein</fullName>
    </submittedName>
</protein>
<dbReference type="Proteomes" id="UP001285908">
    <property type="component" value="Unassembled WGS sequence"/>
</dbReference>
<feature type="compositionally biased region" description="Basic and acidic residues" evidence="1">
    <location>
        <begin position="118"/>
        <end position="127"/>
    </location>
</feature>
<feature type="compositionally biased region" description="Basic residues" evidence="1">
    <location>
        <begin position="273"/>
        <end position="284"/>
    </location>
</feature>
<feature type="compositionally biased region" description="Polar residues" evidence="1">
    <location>
        <begin position="488"/>
        <end position="498"/>
    </location>
</feature>
<organism evidence="2 3">
    <name type="scientific">Neurospora hispaniola</name>
    <dbReference type="NCBI Taxonomy" id="588809"/>
    <lineage>
        <taxon>Eukaryota</taxon>
        <taxon>Fungi</taxon>
        <taxon>Dikarya</taxon>
        <taxon>Ascomycota</taxon>
        <taxon>Pezizomycotina</taxon>
        <taxon>Sordariomycetes</taxon>
        <taxon>Sordariomycetidae</taxon>
        <taxon>Sordariales</taxon>
        <taxon>Sordariaceae</taxon>
        <taxon>Neurospora</taxon>
    </lineage>
</organism>
<accession>A0AAJ0I1I9</accession>
<feature type="region of interest" description="Disordered" evidence="1">
    <location>
        <begin position="83"/>
        <end position="150"/>
    </location>
</feature>
<feature type="compositionally biased region" description="Basic and acidic residues" evidence="1">
    <location>
        <begin position="49"/>
        <end position="60"/>
    </location>
</feature>
<feature type="region of interest" description="Disordered" evidence="1">
    <location>
        <begin position="30"/>
        <end position="67"/>
    </location>
</feature>
<proteinExistence type="predicted"/>
<comment type="caution">
    <text evidence="2">The sequence shown here is derived from an EMBL/GenBank/DDBJ whole genome shotgun (WGS) entry which is preliminary data.</text>
</comment>
<sequence length="588" mass="65902">MEAQVPFEDYARPRPLRTYSHKVRTASPGVLPLLRARHSPASLARKHQREPEPRNKDRLDNGIIPEGETFAYQAEYEFVEANEPEFELQYASDTSHSPGDNATEEDTGLEYSTDEDKDERGTTEESKTTPTSSVRSSSGTKYIPKPVTDQSNLLRRRPFLLFDKLPPRGYKRLKPKVEESTTTSLSAKYKLGDGFSKDEAKPNGLVQLGLRPTTKRKAPQVKSRVGALDLTQSSFTSSPQKDHIVNHKKKVTKKKKRAYDNSFLPDPKQTERQRKRHRLLKKKNNPLEDKEMLPTVLKPNIILESVILGKYANQVEGRQHRTTLAASEQQREQTQTVMESALEGEGNVPLEDHEEDNVEPEAAIAREPSVELGESPARMNVSARSSPNHQEIRHQQQEALEEQASNAVEVRTEEGGEWYVQEHLEQPLEPFFEKPLQKPAQKPVEEQKEPGNNDHSGEDDPKPAISKKRTGAKSTTTTKLSSSKCGTVDQSQIDTTTDPAKLTSHDTLGKQHYRQSQKSHQAQVKIQGQDAPPSEMTSPGSGWETYISETDLRTPTPLRPLNSRAKSAVPSTSRGRANPGLKRSKSAV</sequence>
<dbReference type="EMBL" id="JAULSX010000007">
    <property type="protein sequence ID" value="KAK3487638.1"/>
    <property type="molecule type" value="Genomic_DNA"/>
</dbReference>
<evidence type="ECO:0000313" key="3">
    <source>
        <dbReference type="Proteomes" id="UP001285908"/>
    </source>
</evidence>
<keyword evidence="3" id="KW-1185">Reference proteome</keyword>
<name>A0AAJ0I1I9_9PEZI</name>
<feature type="compositionally biased region" description="Basic residues" evidence="1">
    <location>
        <begin position="246"/>
        <end position="257"/>
    </location>
</feature>
<gene>
    <name evidence="2" type="ORF">B0T23DRAFT_422489</name>
</gene>
<dbReference type="GeneID" id="87877423"/>
<reference evidence="2 3" key="1">
    <citation type="journal article" date="2023" name="Mol. Phylogenet. Evol.">
        <title>Genome-scale phylogeny and comparative genomics of the fungal order Sordariales.</title>
        <authorList>
            <person name="Hensen N."/>
            <person name="Bonometti L."/>
            <person name="Westerberg I."/>
            <person name="Brannstrom I.O."/>
            <person name="Guillou S."/>
            <person name="Cros-Aarteil S."/>
            <person name="Calhoun S."/>
            <person name="Haridas S."/>
            <person name="Kuo A."/>
            <person name="Mondo S."/>
            <person name="Pangilinan J."/>
            <person name="Riley R."/>
            <person name="LaButti K."/>
            <person name="Andreopoulos B."/>
            <person name="Lipzen A."/>
            <person name="Chen C."/>
            <person name="Yan M."/>
            <person name="Daum C."/>
            <person name="Ng V."/>
            <person name="Clum A."/>
            <person name="Steindorff A."/>
            <person name="Ohm R.A."/>
            <person name="Martin F."/>
            <person name="Silar P."/>
            <person name="Natvig D.O."/>
            <person name="Lalanne C."/>
            <person name="Gautier V."/>
            <person name="Ament-Velasquez S.L."/>
            <person name="Kruys A."/>
            <person name="Hutchinson M.I."/>
            <person name="Powell A.J."/>
            <person name="Barry K."/>
            <person name="Miller A.N."/>
            <person name="Grigoriev I.V."/>
            <person name="Debuchy R."/>
            <person name="Gladieux P."/>
            <person name="Hiltunen Thoren M."/>
            <person name="Johannesson H."/>
        </authorList>
    </citation>
    <scope>NUCLEOTIDE SEQUENCE [LARGE SCALE GENOMIC DNA]</scope>
    <source>
        <strain evidence="2 3">FGSC 10403</strain>
    </source>
</reference>
<feature type="region of interest" description="Disordered" evidence="1">
    <location>
        <begin position="345"/>
        <end position="588"/>
    </location>
</feature>
<dbReference type="AlphaFoldDB" id="A0AAJ0I1I9"/>